<evidence type="ECO:0000313" key="2">
    <source>
        <dbReference type="EMBL" id="EDM73526.1"/>
    </source>
</evidence>
<name>A6GKS6_9BACT</name>
<reference evidence="2 3" key="1">
    <citation type="submission" date="2007-06" db="EMBL/GenBank/DDBJ databases">
        <authorList>
            <person name="Shimkets L."/>
            <person name="Ferriera S."/>
            <person name="Johnson J."/>
            <person name="Kravitz S."/>
            <person name="Beeson K."/>
            <person name="Sutton G."/>
            <person name="Rogers Y.-H."/>
            <person name="Friedman R."/>
            <person name="Frazier M."/>
            <person name="Venter J.C."/>
        </authorList>
    </citation>
    <scope>NUCLEOTIDE SEQUENCE [LARGE SCALE GENOMIC DNA]</scope>
    <source>
        <strain evidence="2 3">SIR-1</strain>
    </source>
</reference>
<proteinExistence type="predicted"/>
<dbReference type="Proteomes" id="UP000005801">
    <property type="component" value="Unassembled WGS sequence"/>
</dbReference>
<comment type="caution">
    <text evidence="2">The sequence shown here is derived from an EMBL/GenBank/DDBJ whole genome shotgun (WGS) entry which is preliminary data.</text>
</comment>
<dbReference type="STRING" id="391625.PPSIR1_10495"/>
<evidence type="ECO:0000256" key="1">
    <source>
        <dbReference type="SAM" id="MobiDB-lite"/>
    </source>
</evidence>
<gene>
    <name evidence="2" type="ORF">PPSIR1_10495</name>
</gene>
<dbReference type="AlphaFoldDB" id="A6GKS6"/>
<sequence length="133" mass="14439">MTCAESSPATALLDNPFLILELDPDCSRAEVERAGQKLMAMLEVGLAGADRYPTPRGDRPRDADSVREAMAQLRDPQRRLYHELWVSSDAAPVQLAADLAPGLEPSGDPDFDPPTPSPRASGFAALRALGWRR</sequence>
<dbReference type="EMBL" id="ABCS01000225">
    <property type="protein sequence ID" value="EDM73526.1"/>
    <property type="molecule type" value="Genomic_DNA"/>
</dbReference>
<keyword evidence="3" id="KW-1185">Reference proteome</keyword>
<accession>A6GKS6</accession>
<dbReference type="RefSeq" id="WP_006977312.1">
    <property type="nucleotide sequence ID" value="NZ_ABCS01000225.1"/>
</dbReference>
<feature type="region of interest" description="Disordered" evidence="1">
    <location>
        <begin position="97"/>
        <end position="122"/>
    </location>
</feature>
<dbReference type="OrthoDB" id="5516917at2"/>
<evidence type="ECO:0000313" key="3">
    <source>
        <dbReference type="Proteomes" id="UP000005801"/>
    </source>
</evidence>
<organism evidence="2 3">
    <name type="scientific">Plesiocystis pacifica SIR-1</name>
    <dbReference type="NCBI Taxonomy" id="391625"/>
    <lineage>
        <taxon>Bacteria</taxon>
        <taxon>Pseudomonadati</taxon>
        <taxon>Myxococcota</taxon>
        <taxon>Polyangia</taxon>
        <taxon>Nannocystales</taxon>
        <taxon>Nannocystaceae</taxon>
        <taxon>Plesiocystis</taxon>
    </lineage>
</organism>
<protein>
    <submittedName>
        <fullName evidence="2">Uncharacterized protein</fullName>
    </submittedName>
</protein>